<dbReference type="RefSeq" id="WP_008869512.1">
    <property type="nucleotide sequence ID" value="NZ_ACJN02000002.1"/>
</dbReference>
<evidence type="ECO:0000256" key="4">
    <source>
        <dbReference type="ARBA" id="ARBA00022759"/>
    </source>
</evidence>
<dbReference type="Gene3D" id="3.30.920.30">
    <property type="entry name" value="Hypothetical protein"/>
    <property type="match status" value="1"/>
</dbReference>
<dbReference type="Pfam" id="PF07927">
    <property type="entry name" value="HicA_toxin"/>
    <property type="match status" value="1"/>
</dbReference>
<dbReference type="SUPFAM" id="SSF54786">
    <property type="entry name" value="YcfA/nrd intein domain"/>
    <property type="match status" value="1"/>
</dbReference>
<dbReference type="eggNOG" id="COG1724">
    <property type="taxonomic scope" value="Bacteria"/>
</dbReference>
<evidence type="ECO:0000313" key="10">
    <source>
        <dbReference type="Proteomes" id="UP000005496"/>
    </source>
</evidence>
<sequence>MKRHQLIKHLQVHGAYLLREGSKHSIYQLDRKKTQVPRHNEIVDDLARKICKDLNIPFVR</sequence>
<evidence type="ECO:0000313" key="8">
    <source>
        <dbReference type="EMBL" id="EFI33149.1"/>
    </source>
</evidence>
<evidence type="ECO:0000256" key="2">
    <source>
        <dbReference type="ARBA" id="ARBA00022649"/>
    </source>
</evidence>
<evidence type="ECO:0000256" key="7">
    <source>
        <dbReference type="ARBA" id="ARBA00023016"/>
    </source>
</evidence>
<gene>
    <name evidence="8" type="ORF">Dthio_PD0472</name>
    <name evidence="9" type="ORF">Dthio_PD1530</name>
</gene>
<keyword evidence="5" id="KW-0378">Hydrolase</keyword>
<keyword evidence="4" id="KW-0255">Endonuclease</keyword>
<evidence type="ECO:0000256" key="6">
    <source>
        <dbReference type="ARBA" id="ARBA00022884"/>
    </source>
</evidence>
<dbReference type="EMBL" id="ACJN02000002">
    <property type="protein sequence ID" value="EFI34182.1"/>
    <property type="molecule type" value="Genomic_DNA"/>
</dbReference>
<reference evidence="9 10" key="1">
    <citation type="submission" date="2010-05" db="EMBL/GenBank/DDBJ databases">
        <title>The draft genome of Desulfonatronospira thiodismutans ASO3-1.</title>
        <authorList>
            <consortium name="US DOE Joint Genome Institute (JGI-PGF)"/>
            <person name="Lucas S."/>
            <person name="Copeland A."/>
            <person name="Lapidus A."/>
            <person name="Cheng J.-F."/>
            <person name="Bruce D."/>
            <person name="Goodwin L."/>
            <person name="Pitluck S."/>
            <person name="Chertkov O."/>
            <person name="Brettin T."/>
            <person name="Detter J.C."/>
            <person name="Han C."/>
            <person name="Land M.L."/>
            <person name="Hauser L."/>
            <person name="Kyrpides N."/>
            <person name="Mikhailova N."/>
            <person name="Muyzer G."/>
            <person name="Woyke T."/>
        </authorList>
    </citation>
    <scope>NUCLEOTIDE SEQUENCE [LARGE SCALE GENOMIC DNA]</scope>
    <source>
        <strain evidence="9 10">ASO3-1</strain>
    </source>
</reference>
<organism evidence="9 10">
    <name type="scientific">Desulfonatronospira thiodismutans ASO3-1</name>
    <dbReference type="NCBI Taxonomy" id="555779"/>
    <lineage>
        <taxon>Bacteria</taxon>
        <taxon>Pseudomonadati</taxon>
        <taxon>Thermodesulfobacteriota</taxon>
        <taxon>Desulfovibrionia</taxon>
        <taxon>Desulfovibrionales</taxon>
        <taxon>Desulfonatronovibrionaceae</taxon>
        <taxon>Desulfonatronospira</taxon>
    </lineage>
</organism>
<evidence type="ECO:0000256" key="5">
    <source>
        <dbReference type="ARBA" id="ARBA00022801"/>
    </source>
</evidence>
<keyword evidence="7" id="KW-0346">Stress response</keyword>
<dbReference type="GO" id="GO:0003729">
    <property type="term" value="F:mRNA binding"/>
    <property type="evidence" value="ECO:0007669"/>
    <property type="project" value="InterPro"/>
</dbReference>
<name>D6SN56_9BACT</name>
<keyword evidence="10" id="KW-1185">Reference proteome</keyword>
<dbReference type="EMBL" id="ACJN02000003">
    <property type="protein sequence ID" value="EFI33149.1"/>
    <property type="molecule type" value="Genomic_DNA"/>
</dbReference>
<keyword evidence="2" id="KW-1277">Toxin-antitoxin system</keyword>
<evidence type="ECO:0000256" key="3">
    <source>
        <dbReference type="ARBA" id="ARBA00022722"/>
    </source>
</evidence>
<comment type="caution">
    <text evidence="9">The sequence shown here is derived from an EMBL/GenBank/DDBJ whole genome shotgun (WGS) entry which is preliminary data.</text>
</comment>
<keyword evidence="6" id="KW-0694">RNA-binding</keyword>
<protein>
    <submittedName>
        <fullName evidence="9">YcfA family protein</fullName>
    </submittedName>
</protein>
<proteinExistence type="inferred from homology"/>
<dbReference type="GO" id="GO:0016787">
    <property type="term" value="F:hydrolase activity"/>
    <property type="evidence" value="ECO:0007669"/>
    <property type="project" value="UniProtKB-KW"/>
</dbReference>
<dbReference type="Proteomes" id="UP000005496">
    <property type="component" value="Unassembled WGS sequence"/>
</dbReference>
<evidence type="ECO:0000313" key="9">
    <source>
        <dbReference type="EMBL" id="EFI34182.1"/>
    </source>
</evidence>
<comment type="similarity">
    <text evidence="1">Belongs to the HicA mRNA interferase family.</text>
</comment>
<dbReference type="GO" id="GO:0004519">
    <property type="term" value="F:endonuclease activity"/>
    <property type="evidence" value="ECO:0007669"/>
    <property type="project" value="UniProtKB-KW"/>
</dbReference>
<accession>D6SN56</accession>
<dbReference type="InterPro" id="IPR038570">
    <property type="entry name" value="HicA_sf"/>
</dbReference>
<dbReference type="InterPro" id="IPR012933">
    <property type="entry name" value="HicA_mRNA_interferase"/>
</dbReference>
<keyword evidence="3" id="KW-0540">Nuclease</keyword>
<dbReference type="AlphaFoldDB" id="D6SN56"/>
<evidence type="ECO:0000256" key="1">
    <source>
        <dbReference type="ARBA" id="ARBA00006620"/>
    </source>
</evidence>